<accession>A0A8C4KM35</accession>
<dbReference type="AlphaFoldDB" id="A0A8C4KM35"/>
<keyword evidence="2" id="KW-1185">Reference proteome</keyword>
<name>A0A8C4KM35_DRONO</name>
<evidence type="ECO:0000313" key="2">
    <source>
        <dbReference type="Proteomes" id="UP000694423"/>
    </source>
</evidence>
<protein>
    <submittedName>
        <fullName evidence="1">Uncharacterized protein</fullName>
    </submittedName>
</protein>
<dbReference type="Proteomes" id="UP000694423">
    <property type="component" value="Unplaced"/>
</dbReference>
<reference evidence="1" key="1">
    <citation type="submission" date="2025-08" db="UniProtKB">
        <authorList>
            <consortium name="Ensembl"/>
        </authorList>
    </citation>
    <scope>IDENTIFICATION</scope>
</reference>
<organism evidence="1 2">
    <name type="scientific">Dromaius novaehollandiae</name>
    <name type="common">Emu</name>
    <dbReference type="NCBI Taxonomy" id="8790"/>
    <lineage>
        <taxon>Eukaryota</taxon>
        <taxon>Metazoa</taxon>
        <taxon>Chordata</taxon>
        <taxon>Craniata</taxon>
        <taxon>Vertebrata</taxon>
        <taxon>Euteleostomi</taxon>
        <taxon>Archelosauria</taxon>
        <taxon>Archosauria</taxon>
        <taxon>Dinosauria</taxon>
        <taxon>Saurischia</taxon>
        <taxon>Theropoda</taxon>
        <taxon>Coelurosauria</taxon>
        <taxon>Aves</taxon>
        <taxon>Palaeognathae</taxon>
        <taxon>Casuariiformes</taxon>
        <taxon>Dromaiidae</taxon>
        <taxon>Dromaius</taxon>
    </lineage>
</organism>
<evidence type="ECO:0000313" key="1">
    <source>
        <dbReference type="Ensembl" id="ENSDNVP00000023938.1"/>
    </source>
</evidence>
<reference evidence="1" key="2">
    <citation type="submission" date="2025-09" db="UniProtKB">
        <authorList>
            <consortium name="Ensembl"/>
        </authorList>
    </citation>
    <scope>IDENTIFICATION</scope>
</reference>
<proteinExistence type="predicted"/>
<sequence length="208" mass="22204">MTFLIVDGTTDCDEAALGVNLEKLPGPLRDVAVEGVEHLAIGALIWVGGIEADNRRAQRGIFGHTDGVGWLLKERVVVVGVDDTDAELHRTEFGRVAAIQRCDHIAVVGLSLTVQALLHHQLGEAGPITPCLGLQPKEVVGCDLVALHAKAARVRVIGALQWHPRAGAGCLRDLQLNLVSGEARCIVIEVLDLQLDHADLHGAGHHLQ</sequence>
<dbReference type="Ensembl" id="ENSDNVT00000028896.1">
    <property type="protein sequence ID" value="ENSDNVP00000023938.1"/>
    <property type="gene ID" value="ENSDNVG00000016623.1"/>
</dbReference>